<comment type="similarity">
    <text evidence="2">Belongs to the CobH/CbiC family.</text>
</comment>
<dbReference type="Gene3D" id="1.10.1660.10">
    <property type="match status" value="1"/>
</dbReference>
<evidence type="ECO:0000256" key="2">
    <source>
        <dbReference type="ARBA" id="ARBA00009774"/>
    </source>
</evidence>
<dbReference type="Proteomes" id="UP000010482">
    <property type="component" value="Chromosome"/>
</dbReference>
<dbReference type="STRING" id="13035.Dacsa_0662"/>
<dbReference type="SUPFAM" id="SSF46955">
    <property type="entry name" value="Putative DNA-binding domain"/>
    <property type="match status" value="1"/>
</dbReference>
<gene>
    <name evidence="6" type="ORF">Dacsa_0662</name>
</gene>
<dbReference type="KEGG" id="dsl:Dacsa_0662"/>
<accession>K9YR96</accession>
<dbReference type="EMBL" id="CP003944">
    <property type="protein sequence ID" value="AFZ49429.1"/>
    <property type="molecule type" value="Genomic_DNA"/>
</dbReference>
<reference evidence="6" key="1">
    <citation type="submission" date="2012-04" db="EMBL/GenBank/DDBJ databases">
        <title>Finished genome of Dactylococcopsis salina PCC 8305.</title>
        <authorList>
            <consortium name="US DOE Joint Genome Institute"/>
            <person name="Gugger M."/>
            <person name="Coursin T."/>
            <person name="Rippka R."/>
            <person name="Tandeau De Marsac N."/>
            <person name="Huntemann M."/>
            <person name="Wei C.-L."/>
            <person name="Han J."/>
            <person name="Detter J.C."/>
            <person name="Han C."/>
            <person name="Tapia R."/>
            <person name="Daligault H."/>
            <person name="Chen A."/>
            <person name="Krypides N."/>
            <person name="Mavromatis K."/>
            <person name="Markowitz V."/>
            <person name="Szeto E."/>
            <person name="Ivanova N."/>
            <person name="Ovchinnikova G."/>
            <person name="Pagani I."/>
            <person name="Pati A."/>
            <person name="Goodwin L."/>
            <person name="Peters L."/>
            <person name="Pitluck S."/>
            <person name="Woyke T."/>
            <person name="Kerfeld C."/>
        </authorList>
    </citation>
    <scope>NUCLEOTIDE SEQUENCE [LARGE SCALE GENOMIC DNA]</scope>
    <source>
        <strain evidence="6">PCC 8305</strain>
    </source>
</reference>
<dbReference type="InterPro" id="IPR003722">
    <property type="entry name" value="Cbl_synth_CobH/CbiC"/>
</dbReference>
<keyword evidence="4 6" id="KW-0413">Isomerase</keyword>
<dbReference type="eggNOG" id="COG0789">
    <property type="taxonomic scope" value="Bacteria"/>
</dbReference>
<dbReference type="Gene3D" id="3.40.50.10230">
    <property type="entry name" value="Cobalamin biosynthesis CobH/CbiC, precorrin-8X methylmutase"/>
    <property type="match status" value="1"/>
</dbReference>
<evidence type="ECO:0000313" key="7">
    <source>
        <dbReference type="Proteomes" id="UP000010482"/>
    </source>
</evidence>
<dbReference type="PROSITE" id="PS50937">
    <property type="entry name" value="HTH_MERR_2"/>
    <property type="match status" value="1"/>
</dbReference>
<dbReference type="AlphaFoldDB" id="K9YR96"/>
<dbReference type="eggNOG" id="COG2082">
    <property type="taxonomic scope" value="Bacteria"/>
</dbReference>
<feature type="domain" description="HTH merR-type" evidence="5">
    <location>
        <begin position="1"/>
        <end position="72"/>
    </location>
</feature>
<dbReference type="PATRIC" id="fig|13035.3.peg.746"/>
<dbReference type="RefSeq" id="WP_015228441.1">
    <property type="nucleotide sequence ID" value="NC_019780.1"/>
</dbReference>
<evidence type="ECO:0000256" key="3">
    <source>
        <dbReference type="ARBA" id="ARBA00022573"/>
    </source>
</evidence>
<keyword evidence="7" id="KW-1185">Reference proteome</keyword>
<dbReference type="InterPro" id="IPR000551">
    <property type="entry name" value="MerR-type_HTH_dom"/>
</dbReference>
<dbReference type="GO" id="GO:0003677">
    <property type="term" value="F:DNA binding"/>
    <property type="evidence" value="ECO:0007669"/>
    <property type="project" value="InterPro"/>
</dbReference>
<dbReference type="Pfam" id="PF02570">
    <property type="entry name" value="CbiC"/>
    <property type="match status" value="1"/>
</dbReference>
<dbReference type="GO" id="GO:0016993">
    <property type="term" value="F:precorrin-8X methylmutase activity"/>
    <property type="evidence" value="ECO:0007669"/>
    <property type="project" value="InterPro"/>
</dbReference>
<dbReference type="InterPro" id="IPR009061">
    <property type="entry name" value="DNA-bd_dom_put_sf"/>
</dbReference>
<evidence type="ECO:0000313" key="6">
    <source>
        <dbReference type="EMBL" id="AFZ49429.1"/>
    </source>
</evidence>
<proteinExistence type="inferred from homology"/>
<sequence length="375" mass="41582">MLTIKQLTAAVGDRATPRMVRHYHQIGLMPSPQRSASNYRLYTEADVQRLQRIIALKEQGFQLSHIKQILEEDADPDSDSLLQKLQQQYQTVLQQLVKWRKTAIALEGLLGRDSACQSHQGEALAQLRRLQAETETARSLSEALWENLDATVYDHPENFQQALQYLLPDLSQRCSSGAGAERLSEIEVDILSHLVLACGDVSLAAFIRLSPDLIKAARESLSAGCKIVTDVPAVLNTIDQTRLTHLGCEWVSLMDDPHLDSAADAETEFWQNQNWQQHLAEQVEGNIWVIGYAPSVLLKLCEFVETHNCQPALVIGLPIGFSHAPAAKRRLMQLPIPYLTSESALGGGLLAAVALNRLAASLLEKPNCHCYLEGL</sequence>
<dbReference type="GO" id="GO:0006355">
    <property type="term" value="P:regulation of DNA-templated transcription"/>
    <property type="evidence" value="ECO:0007669"/>
    <property type="project" value="InterPro"/>
</dbReference>
<evidence type="ECO:0000256" key="4">
    <source>
        <dbReference type="ARBA" id="ARBA00023235"/>
    </source>
</evidence>
<dbReference type="PANTHER" id="PTHR43588:SF1">
    <property type="entry name" value="COBALT-PRECORRIN-8 METHYLMUTASE"/>
    <property type="match status" value="1"/>
</dbReference>
<dbReference type="PANTHER" id="PTHR43588">
    <property type="entry name" value="COBALT-PRECORRIN-8 METHYLMUTASE"/>
    <property type="match status" value="1"/>
</dbReference>
<evidence type="ECO:0000256" key="1">
    <source>
        <dbReference type="ARBA" id="ARBA00004953"/>
    </source>
</evidence>
<protein>
    <submittedName>
        <fullName evidence="6">Precorrin isomerase</fullName>
    </submittedName>
</protein>
<evidence type="ECO:0000259" key="5">
    <source>
        <dbReference type="PROSITE" id="PS50937"/>
    </source>
</evidence>
<dbReference type="UniPathway" id="UPA00148"/>
<dbReference type="Pfam" id="PF13411">
    <property type="entry name" value="MerR_1"/>
    <property type="match status" value="1"/>
</dbReference>
<dbReference type="InterPro" id="IPR036588">
    <property type="entry name" value="CobH/CbiC_sf"/>
</dbReference>
<dbReference type="CDD" id="cd00592">
    <property type="entry name" value="HTH_MerR-like"/>
    <property type="match status" value="1"/>
</dbReference>
<keyword evidence="3" id="KW-0169">Cobalamin biosynthesis</keyword>
<name>K9YR96_DACS8</name>
<dbReference type="HOGENOM" id="CLU_813016_0_0_3"/>
<dbReference type="SUPFAM" id="SSF63965">
    <property type="entry name" value="Precorrin-8X methylmutase CbiC/CobH"/>
    <property type="match status" value="1"/>
</dbReference>
<dbReference type="OrthoDB" id="9780708at2"/>
<dbReference type="GO" id="GO:0009236">
    <property type="term" value="P:cobalamin biosynthetic process"/>
    <property type="evidence" value="ECO:0007669"/>
    <property type="project" value="UniProtKB-UniPathway"/>
</dbReference>
<organism evidence="6 7">
    <name type="scientific">Dactylococcopsis salina (strain PCC 8305)</name>
    <name type="common">Myxobactron salinum</name>
    <dbReference type="NCBI Taxonomy" id="13035"/>
    <lineage>
        <taxon>Bacteria</taxon>
        <taxon>Bacillati</taxon>
        <taxon>Cyanobacteriota</taxon>
        <taxon>Cyanophyceae</taxon>
        <taxon>Nodosilineales</taxon>
        <taxon>Cymatolegaceae</taxon>
        <taxon>Dactylococcopsis</taxon>
    </lineage>
</organism>
<comment type="pathway">
    <text evidence="1">Cofactor biosynthesis; adenosylcobalamin biosynthesis.</text>
</comment>
<dbReference type="SMART" id="SM00422">
    <property type="entry name" value="HTH_MERR"/>
    <property type="match status" value="1"/>
</dbReference>